<keyword evidence="7 10" id="KW-0215">Deoxyribonucleotide synthesis</keyword>
<evidence type="ECO:0000256" key="10">
    <source>
        <dbReference type="RuleBase" id="RU003410"/>
    </source>
</evidence>
<dbReference type="SUPFAM" id="SSF51998">
    <property type="entry name" value="PFL-like glycyl radical enzymes"/>
    <property type="match status" value="1"/>
</dbReference>
<dbReference type="InterPro" id="IPR039718">
    <property type="entry name" value="Rrm1"/>
</dbReference>
<dbReference type="SUPFAM" id="SSF48168">
    <property type="entry name" value="R1 subunit of ribonucleotide reductase, N-terminal domain"/>
    <property type="match status" value="1"/>
</dbReference>
<dbReference type="InterPro" id="IPR005144">
    <property type="entry name" value="ATP-cone_dom"/>
</dbReference>
<dbReference type="Pfam" id="PF00317">
    <property type="entry name" value="Ribonuc_red_lgN"/>
    <property type="match status" value="1"/>
</dbReference>
<reference evidence="13" key="1">
    <citation type="submission" date="2023-08" db="EMBL/GenBank/DDBJ databases">
        <title>Comparative genomics and taxonomic characterization of three novel marine species of genus Marivirga.</title>
        <authorList>
            <person name="Muhammad N."/>
            <person name="Kim S.-G."/>
        </authorList>
    </citation>
    <scope>NUCLEOTIDE SEQUENCE [LARGE SCALE GENOMIC DNA]</scope>
    <source>
        <strain evidence="13">ABR2-2</strain>
    </source>
</reference>
<comment type="function">
    <text evidence="10">Provides the precursors necessary for DNA synthesis. Catalyzes the biosynthesis of deoxyribonucleotides from the corresponding ribonucleotides.</text>
</comment>
<dbReference type="Gene3D" id="3.20.70.20">
    <property type="match status" value="1"/>
</dbReference>
<keyword evidence="4 9" id="KW-0547">Nucleotide-binding</keyword>
<dbReference type="GO" id="GO:0005971">
    <property type="term" value="C:ribonucleoside-diphosphate reductase complex"/>
    <property type="evidence" value="ECO:0007669"/>
    <property type="project" value="TreeGrafter"/>
</dbReference>
<accession>A0AA51RC44</accession>
<dbReference type="Pfam" id="PF03477">
    <property type="entry name" value="ATP-cone"/>
    <property type="match status" value="1"/>
</dbReference>
<dbReference type="GO" id="GO:0004748">
    <property type="term" value="F:ribonucleoside-diphosphate reductase activity, thioredoxin disulfide as acceptor"/>
    <property type="evidence" value="ECO:0007669"/>
    <property type="project" value="UniProtKB-EC"/>
</dbReference>
<feature type="domain" description="ATP-cone" evidence="12">
    <location>
        <begin position="1"/>
        <end position="92"/>
    </location>
</feature>
<dbReference type="FunFam" id="3.20.70.20:FF:000010">
    <property type="entry name" value="Ribonucleoside-diphosphate reductase"/>
    <property type="match status" value="1"/>
</dbReference>
<dbReference type="CDD" id="cd01679">
    <property type="entry name" value="RNR_I"/>
    <property type="match status" value="1"/>
</dbReference>
<dbReference type="GO" id="GO:0009263">
    <property type="term" value="P:deoxyribonucleotide biosynthetic process"/>
    <property type="evidence" value="ECO:0007669"/>
    <property type="project" value="UniProtKB-KW"/>
</dbReference>
<dbReference type="EC" id="1.17.4.1" evidence="2 10"/>
<evidence type="ECO:0000313" key="14">
    <source>
        <dbReference type="Proteomes" id="UP001244443"/>
    </source>
</evidence>
<evidence type="ECO:0000256" key="5">
    <source>
        <dbReference type="ARBA" id="ARBA00022840"/>
    </source>
</evidence>
<dbReference type="InterPro" id="IPR013346">
    <property type="entry name" value="NrdE_NrdA_C"/>
</dbReference>
<keyword evidence="5 9" id="KW-0067">ATP-binding</keyword>
<evidence type="ECO:0000313" key="13">
    <source>
        <dbReference type="EMBL" id="WMN05959.1"/>
    </source>
</evidence>
<evidence type="ECO:0000256" key="6">
    <source>
        <dbReference type="ARBA" id="ARBA00023002"/>
    </source>
</evidence>
<keyword evidence="3" id="KW-0021">Allosteric enzyme</keyword>
<organism evidence="13 14">
    <name type="scientific">Marivirga arenosa</name>
    <dbReference type="NCBI Taxonomy" id="3059076"/>
    <lineage>
        <taxon>Bacteria</taxon>
        <taxon>Pseudomonadati</taxon>
        <taxon>Bacteroidota</taxon>
        <taxon>Cytophagia</taxon>
        <taxon>Cytophagales</taxon>
        <taxon>Marivirgaceae</taxon>
        <taxon>Marivirga</taxon>
    </lineage>
</organism>
<keyword evidence="6 10" id="KW-0560">Oxidoreductase</keyword>
<evidence type="ECO:0000259" key="12">
    <source>
        <dbReference type="PROSITE" id="PS51161"/>
    </source>
</evidence>
<comment type="similarity">
    <text evidence="1 10">Belongs to the ribonucleoside diphosphate reductase large chain family.</text>
</comment>
<dbReference type="PANTHER" id="PTHR11573:SF6">
    <property type="entry name" value="RIBONUCLEOSIDE-DIPHOSPHATE REDUCTASE LARGE SUBUNIT"/>
    <property type="match status" value="1"/>
</dbReference>
<dbReference type="GO" id="GO:0005524">
    <property type="term" value="F:ATP binding"/>
    <property type="evidence" value="ECO:0007669"/>
    <property type="project" value="UniProtKB-UniRule"/>
</dbReference>
<evidence type="ECO:0000256" key="3">
    <source>
        <dbReference type="ARBA" id="ARBA00022533"/>
    </source>
</evidence>
<dbReference type="NCBIfam" id="TIGR02506">
    <property type="entry name" value="NrdE_NrdA"/>
    <property type="match status" value="1"/>
</dbReference>
<dbReference type="PANTHER" id="PTHR11573">
    <property type="entry name" value="RIBONUCLEOSIDE-DIPHOSPHATE REDUCTASE LARGE CHAIN"/>
    <property type="match status" value="1"/>
</dbReference>
<dbReference type="InterPro" id="IPR000788">
    <property type="entry name" value="RNR_lg_C"/>
</dbReference>
<evidence type="ECO:0000256" key="2">
    <source>
        <dbReference type="ARBA" id="ARBA00012274"/>
    </source>
</evidence>
<feature type="region of interest" description="Disordered" evidence="11">
    <location>
        <begin position="760"/>
        <end position="801"/>
    </location>
</feature>
<dbReference type="InterPro" id="IPR008926">
    <property type="entry name" value="RNR_R1-su_N"/>
</dbReference>
<protein>
    <recommendedName>
        <fullName evidence="2 10">Ribonucleoside-diphosphate reductase</fullName>
        <ecNumber evidence="2 10">1.17.4.1</ecNumber>
    </recommendedName>
</protein>
<keyword evidence="14" id="KW-1185">Reference proteome</keyword>
<evidence type="ECO:0000256" key="11">
    <source>
        <dbReference type="SAM" id="MobiDB-lite"/>
    </source>
</evidence>
<dbReference type="PRINTS" id="PR01183">
    <property type="entry name" value="RIBORDTASEM1"/>
</dbReference>
<dbReference type="PROSITE" id="PS51161">
    <property type="entry name" value="ATP_CONE"/>
    <property type="match status" value="1"/>
</dbReference>
<dbReference type="InterPro" id="IPR013509">
    <property type="entry name" value="RNR_lsu_N"/>
</dbReference>
<evidence type="ECO:0000256" key="8">
    <source>
        <dbReference type="ARBA" id="ARBA00047754"/>
    </source>
</evidence>
<sequence>MLVVKRDGRRETVKFDKITARIEKLCYGLNLNYIQPIDVARKVINGIYDGVTTQELDNLAAETAASMTVKHPDYSKLSARIAISNLHKTTSKSFSNTMKRLYTYVDPKTGANAPLLSKETYGIIKKHAAQLDSAIIYDRDFGYDFFGFKTLERSYLMKVDGKIVERPQHMLMRVAIGIHGEDIESAIKTYNLMSEKWFTHATPTLFNAGTPKPQLSSCFLLTIQEDSIDGIYDTLKQTAKISQSAGGIGLSIHNVRATGSYIKGTGGVSNGIVPMLRNFDMTARYVDQGGGKRKGSFAIYLEPWHADIFDFLNLKKNHGKEEMRARDLFYAMWMSDLFMKRVEANAEWTLFDPNECPGLDEAYGDDFEKLYEKYEREGKGRKTVKAQELWFEILESQIETGTPYMLYKDAANKKSNQKNLGTIKSSNLCTEILEYTSKDEVAVCNLASIALPMFVQKDENGQNYFDHEKLYDITYTATINLNRVIDVNYYPVEEARTSNMRHRPIGLGVQGLADAFMLLRYPFDSEESRKLNKEIFETIYFAAMTASKDLAIKEGSYETYKGSPVSKGIFQFDMWGVTPSERWDWTTLKQEVKKNGVRNSLLVAPMPTASTSQILGNNECFEPYTSNIYTRRTLSGEFVVVNKHLMHDLIERGLWNDNMKNKLIAANGSVQDIPEIPEDIKELYKTVWEISQKAIIDMAADRGAYICQSQSMNLFMQDPNFGKMTSMHFYAWKKGLKTGMYYLRSKAATSAIQFTVDKSQLGEPKPEAQPQQDITQNTDTKVNRPSNPTQNQGPTANNEDDLAALKAAQVACSLDNPDDCEMCGS</sequence>
<dbReference type="EMBL" id="CP129970">
    <property type="protein sequence ID" value="WMN05959.1"/>
    <property type="molecule type" value="Genomic_DNA"/>
</dbReference>
<dbReference type="Pfam" id="PF02867">
    <property type="entry name" value="Ribonuc_red_lgC"/>
    <property type="match status" value="1"/>
</dbReference>
<dbReference type="Proteomes" id="UP001244443">
    <property type="component" value="Chromosome"/>
</dbReference>
<dbReference type="AlphaFoldDB" id="A0AA51RC44"/>
<dbReference type="PROSITE" id="PS00089">
    <property type="entry name" value="RIBORED_LARGE"/>
    <property type="match status" value="1"/>
</dbReference>
<feature type="compositionally biased region" description="Polar residues" evidence="11">
    <location>
        <begin position="769"/>
        <end position="797"/>
    </location>
</feature>
<evidence type="ECO:0000256" key="1">
    <source>
        <dbReference type="ARBA" id="ARBA00010406"/>
    </source>
</evidence>
<gene>
    <name evidence="13" type="ORF">QYS48_02165</name>
</gene>
<evidence type="ECO:0000256" key="7">
    <source>
        <dbReference type="ARBA" id="ARBA00023116"/>
    </source>
</evidence>
<dbReference type="RefSeq" id="WP_308355651.1">
    <property type="nucleotide sequence ID" value="NZ_CP129970.2"/>
</dbReference>
<proteinExistence type="inferred from homology"/>
<comment type="catalytic activity">
    <reaction evidence="8 10">
        <text>a 2'-deoxyribonucleoside 5'-diphosphate + [thioredoxin]-disulfide + H2O = a ribonucleoside 5'-diphosphate + [thioredoxin]-dithiol</text>
        <dbReference type="Rhea" id="RHEA:23252"/>
        <dbReference type="Rhea" id="RHEA-COMP:10698"/>
        <dbReference type="Rhea" id="RHEA-COMP:10700"/>
        <dbReference type="ChEBI" id="CHEBI:15377"/>
        <dbReference type="ChEBI" id="CHEBI:29950"/>
        <dbReference type="ChEBI" id="CHEBI:50058"/>
        <dbReference type="ChEBI" id="CHEBI:57930"/>
        <dbReference type="ChEBI" id="CHEBI:73316"/>
        <dbReference type="EC" id="1.17.4.1"/>
    </reaction>
</comment>
<evidence type="ECO:0000256" key="9">
    <source>
        <dbReference type="PROSITE-ProRule" id="PRU00492"/>
    </source>
</evidence>
<evidence type="ECO:0000256" key="4">
    <source>
        <dbReference type="ARBA" id="ARBA00022741"/>
    </source>
</evidence>
<name>A0AA51RC44_9BACT</name>